<evidence type="ECO:0000256" key="1">
    <source>
        <dbReference type="SAM" id="Phobius"/>
    </source>
</evidence>
<proteinExistence type="predicted"/>
<name>A0A914H687_GLORO</name>
<feature type="transmembrane region" description="Helical" evidence="1">
    <location>
        <begin position="190"/>
        <end position="213"/>
    </location>
</feature>
<accession>A0A914H687</accession>
<organism evidence="3 4">
    <name type="scientific">Globodera rostochiensis</name>
    <name type="common">Golden nematode worm</name>
    <name type="synonym">Heterodera rostochiensis</name>
    <dbReference type="NCBI Taxonomy" id="31243"/>
    <lineage>
        <taxon>Eukaryota</taxon>
        <taxon>Metazoa</taxon>
        <taxon>Ecdysozoa</taxon>
        <taxon>Nematoda</taxon>
        <taxon>Chromadorea</taxon>
        <taxon>Rhabditida</taxon>
        <taxon>Tylenchina</taxon>
        <taxon>Tylenchomorpha</taxon>
        <taxon>Tylenchoidea</taxon>
        <taxon>Heteroderidae</taxon>
        <taxon>Heteroderinae</taxon>
        <taxon>Globodera</taxon>
    </lineage>
</organism>
<evidence type="ECO:0000256" key="2">
    <source>
        <dbReference type="SAM" id="SignalP"/>
    </source>
</evidence>
<keyword evidence="1" id="KW-0812">Transmembrane</keyword>
<keyword evidence="2" id="KW-0732">Signal</keyword>
<dbReference type="WBParaSite" id="Gr19_v10_g14203.t1">
    <property type="protein sequence ID" value="Gr19_v10_g14203.t1"/>
    <property type="gene ID" value="Gr19_v10_g14203"/>
</dbReference>
<keyword evidence="1" id="KW-0472">Membrane</keyword>
<reference evidence="4" key="1">
    <citation type="submission" date="2022-11" db="UniProtKB">
        <authorList>
            <consortium name="WormBaseParasite"/>
        </authorList>
    </citation>
    <scope>IDENTIFICATION</scope>
</reference>
<keyword evidence="3" id="KW-1185">Reference proteome</keyword>
<feature type="signal peptide" evidence="2">
    <location>
        <begin position="1"/>
        <end position="16"/>
    </location>
</feature>
<feature type="chain" id="PRO_5038123954" evidence="2">
    <location>
        <begin position="17"/>
        <end position="338"/>
    </location>
</feature>
<dbReference type="Proteomes" id="UP000887572">
    <property type="component" value="Unplaced"/>
</dbReference>
<evidence type="ECO:0000313" key="3">
    <source>
        <dbReference type="Proteomes" id="UP000887572"/>
    </source>
</evidence>
<sequence>MAVVFILMLSSATLEAKRNEKDKFFDLMTAIGEHFGGEFNDAEKALKLDLNGANAFLERLHKFATREIGNENDKFYDLMATIGEHFGGEFNDAKKALELDLNGANAFLEALHTFATHKIVEDLVNELSVKFSDEQLFNLLFSLAARLEALVHGKNSDGTLKEKEENPKDKIQTFLAVPKCFILPESELRFTLMIDLCFFYSAKIAVVFFILMLSSATLEAYQRNGKDNFFDLMTAIGEHFGGEFNDAEKALKLDLNGANAFLERLHKFATHKIHHTLSSRLYHRDLIKYHRNLIKYHRNLIKYHRNLITYHRNLIKYHRNLIKYHRNLIKYHREVSIL</sequence>
<protein>
    <submittedName>
        <fullName evidence="4">Uncharacterized protein</fullName>
    </submittedName>
</protein>
<evidence type="ECO:0000313" key="4">
    <source>
        <dbReference type="WBParaSite" id="Gr19_v10_g14203.t1"/>
    </source>
</evidence>
<dbReference type="AlphaFoldDB" id="A0A914H687"/>
<keyword evidence="1" id="KW-1133">Transmembrane helix</keyword>